<feature type="domain" description="Partial AB-hydrolase lipase" evidence="4">
    <location>
        <begin position="51"/>
        <end position="109"/>
    </location>
</feature>
<dbReference type="PIRSF" id="PIRSF000862">
    <property type="entry name" value="Steryl_ester_lip"/>
    <property type="match status" value="1"/>
</dbReference>
<dbReference type="SUPFAM" id="SSF53474">
    <property type="entry name" value="alpha/beta-Hydrolases"/>
    <property type="match status" value="1"/>
</dbReference>
<accession>A0ABN8EC98</accession>
<proteinExistence type="inferred from homology"/>
<dbReference type="Proteomes" id="UP001153292">
    <property type="component" value="Chromosome 10"/>
</dbReference>
<keyword evidence="2" id="KW-0443">Lipid metabolism</keyword>
<keyword evidence="6" id="KW-1185">Reference proteome</keyword>
<comment type="similarity">
    <text evidence="1 2">Belongs to the AB hydrolase superfamily. Lipase family.</text>
</comment>
<reference evidence="5" key="1">
    <citation type="submission" date="2021-12" db="EMBL/GenBank/DDBJ databases">
        <authorList>
            <person name="King R."/>
        </authorList>
    </citation>
    <scope>NUCLEOTIDE SEQUENCE</scope>
</reference>
<dbReference type="EMBL" id="OU963903">
    <property type="protein sequence ID" value="CAH0667735.1"/>
    <property type="molecule type" value="Genomic_DNA"/>
</dbReference>
<evidence type="ECO:0000256" key="1">
    <source>
        <dbReference type="ARBA" id="ARBA00010701"/>
    </source>
</evidence>
<keyword evidence="2" id="KW-0378">Hydrolase</keyword>
<keyword evidence="2" id="KW-0442">Lipid degradation</keyword>
<evidence type="ECO:0000259" key="4">
    <source>
        <dbReference type="Pfam" id="PF04083"/>
    </source>
</evidence>
<protein>
    <recommendedName>
        <fullName evidence="2">Lipase</fullName>
    </recommendedName>
</protein>
<sequence>MFTLLLLSALAGVALSGRSPNADFIERVFEVPGARYSTDILIDAKLDVPGLVARYGYPIEIHEVTTADGYILTMHRIPHGKERNNEPDANKPVVFIMHGLVSSSADFLVLGPGNALGYYLAEEGYDVWLGNARGNFYSRRHLNLNPDNFLNQAFWRFSWDQIGNYDLPAFVDYILAKTVQPKLHYIGHSQGGTAFLVLNSLRPEYNEKFISFQGMAPASFFTHNNKAVFRSLAPLETVLETTAFAMGMGEVFPNMDFVEWFVRNYCLEASVFEPMCGGLSITGSSDYVNETMQPVFFGHAPAGSSIRQISHFGQNIRFDTFRRFNHNRLTNILQYGSATPPDYNLSRITVPAYIYYATMDSLVYPKDVLKLCGKLPNLVLCHRIPSETFGHLDFIWGNGVRTLLYKKILDQMRESEDKYL</sequence>
<evidence type="ECO:0000313" key="5">
    <source>
        <dbReference type="EMBL" id="CAH0667735.1"/>
    </source>
</evidence>
<dbReference type="InterPro" id="IPR029058">
    <property type="entry name" value="AB_hydrolase_fold"/>
</dbReference>
<feature type="signal peptide" evidence="3">
    <location>
        <begin position="1"/>
        <end position="16"/>
    </location>
</feature>
<feature type="chain" id="PRO_5045158177" description="Lipase" evidence="3">
    <location>
        <begin position="17"/>
        <end position="420"/>
    </location>
</feature>
<gene>
    <name evidence="5" type="ORF">CHILSU_LOCUS1178</name>
</gene>
<dbReference type="InterPro" id="IPR006693">
    <property type="entry name" value="AB_hydrolase_lipase"/>
</dbReference>
<dbReference type="InterPro" id="IPR025483">
    <property type="entry name" value="Lipase_euk"/>
</dbReference>
<dbReference type="Gene3D" id="3.40.50.1820">
    <property type="entry name" value="alpha/beta hydrolase"/>
    <property type="match status" value="1"/>
</dbReference>
<dbReference type="Pfam" id="PF04083">
    <property type="entry name" value="Abhydro_lipase"/>
    <property type="match status" value="1"/>
</dbReference>
<evidence type="ECO:0000256" key="3">
    <source>
        <dbReference type="SAM" id="SignalP"/>
    </source>
</evidence>
<evidence type="ECO:0000313" key="6">
    <source>
        <dbReference type="Proteomes" id="UP001153292"/>
    </source>
</evidence>
<evidence type="ECO:0000256" key="2">
    <source>
        <dbReference type="PIRNR" id="PIRNR000862"/>
    </source>
</evidence>
<name>A0ABN8EC98_CHISP</name>
<organism evidence="5 6">
    <name type="scientific">Chilo suppressalis</name>
    <name type="common">Asiatic rice borer moth</name>
    <dbReference type="NCBI Taxonomy" id="168631"/>
    <lineage>
        <taxon>Eukaryota</taxon>
        <taxon>Metazoa</taxon>
        <taxon>Ecdysozoa</taxon>
        <taxon>Arthropoda</taxon>
        <taxon>Hexapoda</taxon>
        <taxon>Insecta</taxon>
        <taxon>Pterygota</taxon>
        <taxon>Neoptera</taxon>
        <taxon>Endopterygota</taxon>
        <taxon>Lepidoptera</taxon>
        <taxon>Glossata</taxon>
        <taxon>Ditrysia</taxon>
        <taxon>Pyraloidea</taxon>
        <taxon>Crambidae</taxon>
        <taxon>Crambinae</taxon>
        <taxon>Chilo</taxon>
    </lineage>
</organism>
<dbReference type="PANTHER" id="PTHR11005">
    <property type="entry name" value="LYSOSOMAL ACID LIPASE-RELATED"/>
    <property type="match status" value="1"/>
</dbReference>
<keyword evidence="3" id="KW-0732">Signal</keyword>